<dbReference type="AlphaFoldDB" id="A0A3E4IJC6"/>
<dbReference type="InterPro" id="IPR013785">
    <property type="entry name" value="Aldolase_TIM"/>
</dbReference>
<evidence type="ECO:0000313" key="7">
    <source>
        <dbReference type="Proteomes" id="UP000286003"/>
    </source>
</evidence>
<dbReference type="SUPFAM" id="SSF102114">
    <property type="entry name" value="Radical SAM enzymes"/>
    <property type="match status" value="1"/>
</dbReference>
<proteinExistence type="predicted"/>
<evidence type="ECO:0000256" key="1">
    <source>
        <dbReference type="ARBA" id="ARBA00001966"/>
    </source>
</evidence>
<evidence type="ECO:0000256" key="2">
    <source>
        <dbReference type="ARBA" id="ARBA00022691"/>
    </source>
</evidence>
<name>A0A3E4IJC6_9BACE</name>
<dbReference type="SFLD" id="SFLDS00029">
    <property type="entry name" value="Radical_SAM"/>
    <property type="match status" value="1"/>
</dbReference>
<dbReference type="Proteomes" id="UP000286003">
    <property type="component" value="Unassembled WGS sequence"/>
</dbReference>
<reference evidence="6 7" key="1">
    <citation type="submission" date="2018-08" db="EMBL/GenBank/DDBJ databases">
        <title>A genome reference for cultivated species of the human gut microbiota.</title>
        <authorList>
            <person name="Zou Y."/>
            <person name="Xue W."/>
            <person name="Luo G."/>
        </authorList>
    </citation>
    <scope>NUCLEOTIDE SEQUENCE [LARGE SCALE GENOMIC DNA]</scope>
    <source>
        <strain evidence="6 7">AF31-23</strain>
    </source>
</reference>
<evidence type="ECO:0000313" key="6">
    <source>
        <dbReference type="EMBL" id="RHN04733.1"/>
    </source>
</evidence>
<dbReference type="GO" id="GO:0046872">
    <property type="term" value="F:metal ion binding"/>
    <property type="evidence" value="ECO:0007669"/>
    <property type="project" value="UniProtKB-KW"/>
</dbReference>
<accession>A0A3E4IJC6</accession>
<protein>
    <submittedName>
        <fullName evidence="6">Anaerobic ribonucleoside-triphosphate reductase activating protein</fullName>
    </submittedName>
</protein>
<sequence length="154" mass="17859">MLKYTDYDIVFQEIPDEVTLAINLSNCPNRCKGCHSPYLQQNVGELLTEENLSILLQKYGKAVTCVCFMGGDADPYDVAYFADFLQRQQIAPVKVGWYSGKPKLPAEFPIQNFQYIKLGPYLENRGNLKSEHTNQRLYKITQEKMDDITYRFRQ</sequence>
<gene>
    <name evidence="6" type="primary">nrdG</name>
    <name evidence="6" type="ORF">DWZ32_16470</name>
</gene>
<dbReference type="Gene3D" id="3.20.20.70">
    <property type="entry name" value="Aldolase class I"/>
    <property type="match status" value="1"/>
</dbReference>
<dbReference type="InterPro" id="IPR058240">
    <property type="entry name" value="rSAM_sf"/>
</dbReference>
<dbReference type="GO" id="GO:0051536">
    <property type="term" value="F:iron-sulfur cluster binding"/>
    <property type="evidence" value="ECO:0007669"/>
    <property type="project" value="UniProtKB-KW"/>
</dbReference>
<dbReference type="RefSeq" id="WP_117692566.1">
    <property type="nucleotide sequence ID" value="NZ_JAQCXL010000021.1"/>
</dbReference>
<organism evidence="6 7">
    <name type="scientific">Bacteroides intestinalis</name>
    <dbReference type="NCBI Taxonomy" id="329854"/>
    <lineage>
        <taxon>Bacteria</taxon>
        <taxon>Pseudomonadati</taxon>
        <taxon>Bacteroidota</taxon>
        <taxon>Bacteroidia</taxon>
        <taxon>Bacteroidales</taxon>
        <taxon>Bacteroidaceae</taxon>
        <taxon>Bacteroides</taxon>
    </lineage>
</organism>
<dbReference type="GO" id="GO:0003824">
    <property type="term" value="F:catalytic activity"/>
    <property type="evidence" value="ECO:0007669"/>
    <property type="project" value="InterPro"/>
</dbReference>
<dbReference type="InterPro" id="IPR014191">
    <property type="entry name" value="Anaer_RNR_activator"/>
</dbReference>
<keyword evidence="3" id="KW-0479">Metal-binding</keyword>
<dbReference type="NCBIfam" id="TIGR02826">
    <property type="entry name" value="RNR_activ_nrdG3"/>
    <property type="match status" value="1"/>
</dbReference>
<evidence type="ECO:0000256" key="3">
    <source>
        <dbReference type="ARBA" id="ARBA00022723"/>
    </source>
</evidence>
<comment type="cofactor">
    <cofactor evidence="1">
        <name>[4Fe-4S] cluster</name>
        <dbReference type="ChEBI" id="CHEBI:49883"/>
    </cofactor>
</comment>
<keyword evidence="5" id="KW-0411">Iron-sulfur</keyword>
<dbReference type="EMBL" id="QRQM01000020">
    <property type="protein sequence ID" value="RHN04733.1"/>
    <property type="molecule type" value="Genomic_DNA"/>
</dbReference>
<evidence type="ECO:0000256" key="4">
    <source>
        <dbReference type="ARBA" id="ARBA00023004"/>
    </source>
</evidence>
<keyword evidence="2" id="KW-0949">S-adenosyl-L-methionine</keyword>
<dbReference type="InterPro" id="IPR007197">
    <property type="entry name" value="rSAM"/>
</dbReference>
<evidence type="ECO:0000256" key="5">
    <source>
        <dbReference type="ARBA" id="ARBA00023014"/>
    </source>
</evidence>
<comment type="caution">
    <text evidence="6">The sequence shown here is derived from an EMBL/GenBank/DDBJ whole genome shotgun (WGS) entry which is preliminary data.</text>
</comment>
<keyword evidence="4" id="KW-0408">Iron</keyword>